<evidence type="ECO:0000256" key="4">
    <source>
        <dbReference type="ARBA" id="ARBA00023180"/>
    </source>
</evidence>
<evidence type="ECO:0000259" key="9">
    <source>
        <dbReference type="SMART" id="SM01361"/>
    </source>
</evidence>
<feature type="domain" description="Alpha-macroglobulin receptor-binding" evidence="9">
    <location>
        <begin position="1290"/>
        <end position="1380"/>
    </location>
</feature>
<dbReference type="InterPro" id="IPR041555">
    <property type="entry name" value="MG3"/>
</dbReference>
<proteinExistence type="predicted"/>
<dbReference type="Pfam" id="PF01835">
    <property type="entry name" value="MG2"/>
    <property type="match status" value="1"/>
</dbReference>
<feature type="coiled-coil region" evidence="5">
    <location>
        <begin position="764"/>
        <end position="791"/>
    </location>
</feature>
<dbReference type="RefSeq" id="XP_044316279.1">
    <property type="nucleotide sequence ID" value="XM_044460344.1"/>
</dbReference>
<dbReference type="PANTHER" id="PTHR11412:SF136">
    <property type="entry name" value="CD109 ANTIGEN"/>
    <property type="match status" value="1"/>
</dbReference>
<dbReference type="EnsemblMetazoa" id="XM_044460344.1">
    <property type="protein sequence ID" value="XP_044316279.1"/>
    <property type="gene ID" value="LOC108044049"/>
</dbReference>
<evidence type="ECO:0000259" key="7">
    <source>
        <dbReference type="SMART" id="SM01359"/>
    </source>
</evidence>
<keyword evidence="11" id="KW-1185">Reference proteome</keyword>
<sequence length="1402" mass="155436">MLRIFLCGFVLQFALLINATGLYTVVGPGTIRSNSTYNVVVSVHKADGPSQIKVSLNGPSYNETKQIELPPMSTENVEFEVPKLATGDYNLTAEGISGVIFQNSTKLNYADEKPSTFIQTDKATYKPADLVQFRILFLDENTRPAKIDKPISVVITDGAQNRIKQISDVKLTKGVYSGELQLSEQPVLGTWKISVSVDGDSRETKSFDVDKYVLPKFEVIVDTAKDVVQADNVIKATIRAKYTYGKPVKGKATVSMEQSYGYFLDADGNRKQEKTVDIDGKGHVEFDLRGFVQGRFSPPMKLFAIVTEELTGNKQNASATVRLHQQRYTIENLEKPDHFHSNKSFIYQVVVKNVDGSPVTGSAKKVKLSFDNRHYYYLEHTSASGIDFEAPVNENGIATINVKLPENDSSFYRVVATFDGSQSALGTISKFVASTDNGEPLKIEVNTKTPRLGERVSFDVKSIEDIPYFVYTIVARGNILLSEYVDVPDGLKTYTVKFTPTFSMVPKATIYIHYVLNNDLHFEEKSIEFEKEFSNSIVISAPVDAKPSEEVKLRVKTDADSFVGLLGVHQSVLLLKSGNDLNRDDIFNSLNKYQTSTPWQRGYGRYPGQTSGLVTLTNANYPYSTGRKYEYDYDELVDVRVESEVAYDEVDSISSSLPTKIEVIRTNFAEVWIWQTPGNGSVDGEGFTLSKKIPDTITSWVVTGFSLNPTTGIALTKNPSKIRVFQPFFVSTNLPYSVKRGEVISIPVVIFNYLDKALDTDVVMDNSDQEYEFTEATNEVLEKAIDEVRRVKRVTIPANSGKSVSFMIRPKNVGSTTLKITATSALAGDTIHQKLKVEPEGVTQFENRAVFINLKDQLEMTQSLEAEIPSEVVPQSEFIEFSVVGDLLGPTLQNLDNLVRMPYGCGEQNMVNFVPNILVLKYLEVTGRKLPAVESKAKKFLEIGYQRELTYKHDDGSYSAFGKSDSSGSTWLTAYVMRSFHQAGTYTDVDPKVVSAGLDFLVSKQKESGEFPEVGKLFDNANHNALGLTSFVLLAFFENHELIPKYQSAIQKAVSYVAEEVDKTDDQYSLAIAAVALQLAKHPQAEKVLGKLESLARNENDRKWWSKAPESTGGEGQFFHWKPRSNDVEITSYVLLALLERDPAEQALPIVKWLISQRNSNGGFSSTQDTVVGLQALTKFAYKTGSGSGTMDIEFSPAGGSKDTIKVNPENSLVLQTHVLPKDTRKVDFTAKGTGSAMVQLSYRYNLAEKEKKPSFKVTPTVKDSPNQLLVVDICAEYVPLEEADKHKDSNMAVMEIALPSGFVGDTESLAKIEAVDRVKRVETKNSDSTVIVYFDSLTPGDVRCLPVEASKAHAVAKQKPASVSLYDYYDTDRKATEYYQVQSSLCDICEGADCGDGCKKA</sequence>
<keyword evidence="3" id="KW-1015">Disulfide bond</keyword>
<evidence type="ECO:0000259" key="8">
    <source>
        <dbReference type="SMART" id="SM01360"/>
    </source>
</evidence>
<evidence type="ECO:0000256" key="5">
    <source>
        <dbReference type="SAM" id="Coils"/>
    </source>
</evidence>
<dbReference type="SMART" id="SM01360">
    <property type="entry name" value="A2M"/>
    <property type="match status" value="1"/>
</dbReference>
<keyword evidence="5" id="KW-0175">Coiled coil</keyword>
<dbReference type="InterPro" id="IPR036595">
    <property type="entry name" value="A-macroglobulin_rcpt-bd_sf"/>
</dbReference>
<dbReference type="SMART" id="SM01361">
    <property type="entry name" value="A2M_recep"/>
    <property type="match status" value="1"/>
</dbReference>
<dbReference type="Gene3D" id="2.60.40.1940">
    <property type="match status" value="1"/>
</dbReference>
<dbReference type="Gene3D" id="2.60.120.1540">
    <property type="match status" value="1"/>
</dbReference>
<dbReference type="Gene3D" id="1.50.10.20">
    <property type="match status" value="1"/>
</dbReference>
<evidence type="ECO:0000256" key="6">
    <source>
        <dbReference type="SAM" id="SignalP"/>
    </source>
</evidence>
<dbReference type="Gene3D" id="2.20.130.20">
    <property type="match status" value="1"/>
</dbReference>
<dbReference type="SMART" id="SM01419">
    <property type="entry name" value="Thiol-ester_cl"/>
    <property type="match status" value="1"/>
</dbReference>
<dbReference type="InterPro" id="IPR011625">
    <property type="entry name" value="A2M_N_BRD"/>
</dbReference>
<dbReference type="Gene3D" id="2.60.40.690">
    <property type="entry name" value="Alpha-macroglobulin, receptor-binding domain"/>
    <property type="match status" value="1"/>
</dbReference>
<dbReference type="InterPro" id="IPR050473">
    <property type="entry name" value="A2M/Complement_sys"/>
</dbReference>
<dbReference type="Pfam" id="PF07677">
    <property type="entry name" value="A2M_recep"/>
    <property type="match status" value="1"/>
</dbReference>
<feature type="chain" id="PRO_5047356369" description="CD109 antigen" evidence="6">
    <location>
        <begin position="22"/>
        <end position="1402"/>
    </location>
</feature>
<evidence type="ECO:0000313" key="10">
    <source>
        <dbReference type="EnsemblMetazoa" id="XP_044316279.1"/>
    </source>
</evidence>
<dbReference type="Pfam" id="PF00207">
    <property type="entry name" value="A2M"/>
    <property type="match status" value="1"/>
</dbReference>
<dbReference type="SUPFAM" id="SSF49410">
    <property type="entry name" value="Alpha-macroglobulin receptor domain"/>
    <property type="match status" value="1"/>
</dbReference>
<accession>A0ABM5JBT0</accession>
<dbReference type="InterPro" id="IPR041813">
    <property type="entry name" value="A2M_TED"/>
</dbReference>
<dbReference type="Gene3D" id="2.60.40.2950">
    <property type="match status" value="1"/>
</dbReference>
<dbReference type="SUPFAM" id="SSF48239">
    <property type="entry name" value="Terpenoid cyclases/Protein prenyltransferases"/>
    <property type="match status" value="1"/>
</dbReference>
<evidence type="ECO:0000256" key="2">
    <source>
        <dbReference type="ARBA" id="ARBA00022966"/>
    </source>
</evidence>
<dbReference type="Gene3D" id="2.60.40.10">
    <property type="entry name" value="Immunoglobulins"/>
    <property type="match status" value="2"/>
</dbReference>
<dbReference type="Gene3D" id="2.60.40.1930">
    <property type="match status" value="2"/>
</dbReference>
<dbReference type="InterPro" id="IPR001599">
    <property type="entry name" value="Macroglobln_a2"/>
</dbReference>
<dbReference type="InterPro" id="IPR011626">
    <property type="entry name" value="Alpha-macroglobulin_TED"/>
</dbReference>
<keyword evidence="1 6" id="KW-0732">Signal</keyword>
<name>A0ABM5JBT0_DRORH</name>
<dbReference type="InterPro" id="IPR008930">
    <property type="entry name" value="Terpenoid_cyclase/PrenylTrfase"/>
</dbReference>
<dbReference type="InterPro" id="IPR009048">
    <property type="entry name" value="A-macroglobulin_rcpt-bd"/>
</dbReference>
<dbReference type="Proteomes" id="UP001652680">
    <property type="component" value="Unassembled WGS sequence"/>
</dbReference>
<dbReference type="Gene3D" id="6.20.50.160">
    <property type="match status" value="1"/>
</dbReference>
<feature type="domain" description="Alpha-2-macroglobulin bait region" evidence="7">
    <location>
        <begin position="441"/>
        <end position="575"/>
    </location>
</feature>
<dbReference type="PROSITE" id="PS00477">
    <property type="entry name" value="ALPHA_2_MACROGLOBULIN"/>
    <property type="match status" value="1"/>
</dbReference>
<evidence type="ECO:0000313" key="11">
    <source>
        <dbReference type="Proteomes" id="UP001652680"/>
    </source>
</evidence>
<evidence type="ECO:0008006" key="12">
    <source>
        <dbReference type="Google" id="ProtNLM"/>
    </source>
</evidence>
<dbReference type="Pfam" id="PF07703">
    <property type="entry name" value="A2M_BRD"/>
    <property type="match status" value="1"/>
</dbReference>
<feature type="signal peptide" evidence="6">
    <location>
        <begin position="1"/>
        <end position="21"/>
    </location>
</feature>
<organism evidence="10 11">
    <name type="scientific">Drosophila rhopaloa</name>
    <name type="common">Fruit fly</name>
    <dbReference type="NCBI Taxonomy" id="1041015"/>
    <lineage>
        <taxon>Eukaryota</taxon>
        <taxon>Metazoa</taxon>
        <taxon>Ecdysozoa</taxon>
        <taxon>Arthropoda</taxon>
        <taxon>Hexapoda</taxon>
        <taxon>Insecta</taxon>
        <taxon>Pterygota</taxon>
        <taxon>Neoptera</taxon>
        <taxon>Endopterygota</taxon>
        <taxon>Diptera</taxon>
        <taxon>Brachycera</taxon>
        <taxon>Muscomorpha</taxon>
        <taxon>Ephydroidea</taxon>
        <taxon>Drosophilidae</taxon>
        <taxon>Drosophila</taxon>
        <taxon>Sophophora</taxon>
    </lineage>
</organism>
<protein>
    <recommendedName>
        <fullName evidence="12">CD109 antigen</fullName>
    </recommendedName>
</protein>
<dbReference type="InterPro" id="IPR013783">
    <property type="entry name" value="Ig-like_fold"/>
</dbReference>
<evidence type="ECO:0000256" key="3">
    <source>
        <dbReference type="ARBA" id="ARBA00023157"/>
    </source>
</evidence>
<reference evidence="11" key="1">
    <citation type="journal article" date="2021" name="Elife">
        <title>Highly contiguous assemblies of 101 drosophilid genomes.</title>
        <authorList>
            <person name="Kim B.Y."/>
            <person name="Wang J.R."/>
            <person name="Miller D.E."/>
            <person name="Barmina O."/>
            <person name="Delaney E."/>
            <person name="Thompson A."/>
            <person name="Comeault A.A."/>
            <person name="Peede D."/>
            <person name="D'Agostino E.R."/>
            <person name="Pelaez J."/>
            <person name="Aguilar J.M."/>
            <person name="Haji D."/>
            <person name="Matsunaga T."/>
            <person name="Armstrong E.E."/>
            <person name="Zych M."/>
            <person name="Ogawa Y."/>
            <person name="Stamenkovic-Radak M."/>
            <person name="Jelic M."/>
            <person name="Veselinovic M.S."/>
            <person name="Tanaskovic M."/>
            <person name="Eric P."/>
            <person name="Gao J.J."/>
            <person name="Katoh T.K."/>
            <person name="Toda M.J."/>
            <person name="Watabe H."/>
            <person name="Watada M."/>
            <person name="Davis J.S."/>
            <person name="Moyle L.C."/>
            <person name="Manoli G."/>
            <person name="Bertolini E."/>
            <person name="Kostal V."/>
            <person name="Hawley R.S."/>
            <person name="Takahashi A."/>
            <person name="Jones C.D."/>
            <person name="Price D.K."/>
            <person name="Whiteman N."/>
            <person name="Kopp A."/>
            <person name="Matute D.R."/>
            <person name="Petrov D.A."/>
        </authorList>
    </citation>
    <scope>NUCLEOTIDE SEQUENCE [LARGE SCALE GENOMIC DNA]</scope>
</reference>
<keyword evidence="4" id="KW-0325">Glycoprotein</keyword>
<keyword evidence="2" id="KW-0882">Thioester bond</keyword>
<dbReference type="Pfam" id="PF17791">
    <property type="entry name" value="MG3"/>
    <property type="match status" value="1"/>
</dbReference>
<dbReference type="InterPro" id="IPR002890">
    <property type="entry name" value="MG2"/>
</dbReference>
<dbReference type="Pfam" id="PF07678">
    <property type="entry name" value="TED_complement"/>
    <property type="match status" value="1"/>
</dbReference>
<evidence type="ECO:0000256" key="1">
    <source>
        <dbReference type="ARBA" id="ARBA00022729"/>
    </source>
</evidence>
<feature type="domain" description="Alpha-2-macroglobulin" evidence="8">
    <location>
        <begin position="671"/>
        <end position="764"/>
    </location>
</feature>
<dbReference type="CDD" id="cd02897">
    <property type="entry name" value="A2M_2"/>
    <property type="match status" value="1"/>
</dbReference>
<reference evidence="10" key="2">
    <citation type="submission" date="2025-05" db="UniProtKB">
        <authorList>
            <consortium name="EnsemblMetazoa"/>
        </authorList>
    </citation>
    <scope>IDENTIFICATION</scope>
</reference>
<dbReference type="PANTHER" id="PTHR11412">
    <property type="entry name" value="MACROGLOBULIN / COMPLEMENT"/>
    <property type="match status" value="1"/>
</dbReference>
<dbReference type="InterPro" id="IPR047565">
    <property type="entry name" value="Alpha-macroglob_thiol-ester_cl"/>
</dbReference>
<dbReference type="SMART" id="SM01359">
    <property type="entry name" value="A2M_N_2"/>
    <property type="match status" value="1"/>
</dbReference>
<dbReference type="GeneID" id="108044049"/>
<dbReference type="InterPro" id="IPR019742">
    <property type="entry name" value="MacrogloblnA2_CS"/>
</dbReference>